<evidence type="ECO:0000313" key="3">
    <source>
        <dbReference type="Proteomes" id="UP000289738"/>
    </source>
</evidence>
<evidence type="ECO:0000259" key="1">
    <source>
        <dbReference type="Pfam" id="PF03478"/>
    </source>
</evidence>
<name>A0A445B3U0_ARAHY</name>
<dbReference type="AlphaFoldDB" id="A0A445B3U0"/>
<dbReference type="EMBL" id="SDMP01000010">
    <property type="protein sequence ID" value="RYR33311.1"/>
    <property type="molecule type" value="Genomic_DNA"/>
</dbReference>
<accession>A0A445B3U0</accession>
<feature type="domain" description="KIB1-4 beta-propeller" evidence="1">
    <location>
        <begin position="14"/>
        <end position="124"/>
    </location>
</feature>
<sequence>MGEYIERLCWSMNEVLLLLNFSSSTTINLSPLPLLFLHYVAYSYFAEYLRKTFIVKTIMMCYSSPSNYILAIIYGSNYKIVYCNSTTWIKLSDDKKSYCDIVFSNNYLYVQTQDSCIEVWNICEKILKRSILLTPIMEANYEEEK</sequence>
<evidence type="ECO:0000313" key="2">
    <source>
        <dbReference type="EMBL" id="RYR33311.1"/>
    </source>
</evidence>
<keyword evidence="3" id="KW-1185">Reference proteome</keyword>
<reference evidence="2 3" key="1">
    <citation type="submission" date="2019-01" db="EMBL/GenBank/DDBJ databases">
        <title>Sequencing of cultivated peanut Arachis hypogaea provides insights into genome evolution and oil improvement.</title>
        <authorList>
            <person name="Chen X."/>
        </authorList>
    </citation>
    <scope>NUCLEOTIDE SEQUENCE [LARGE SCALE GENOMIC DNA]</scope>
    <source>
        <strain evidence="3">cv. Fuhuasheng</strain>
        <tissue evidence="2">Leaves</tissue>
    </source>
</reference>
<gene>
    <name evidence="2" type="ORF">Ahy_A10g047884</name>
</gene>
<dbReference type="InterPro" id="IPR005174">
    <property type="entry name" value="KIB1-4_b-propeller"/>
</dbReference>
<organism evidence="2 3">
    <name type="scientific">Arachis hypogaea</name>
    <name type="common">Peanut</name>
    <dbReference type="NCBI Taxonomy" id="3818"/>
    <lineage>
        <taxon>Eukaryota</taxon>
        <taxon>Viridiplantae</taxon>
        <taxon>Streptophyta</taxon>
        <taxon>Embryophyta</taxon>
        <taxon>Tracheophyta</taxon>
        <taxon>Spermatophyta</taxon>
        <taxon>Magnoliopsida</taxon>
        <taxon>eudicotyledons</taxon>
        <taxon>Gunneridae</taxon>
        <taxon>Pentapetalae</taxon>
        <taxon>rosids</taxon>
        <taxon>fabids</taxon>
        <taxon>Fabales</taxon>
        <taxon>Fabaceae</taxon>
        <taxon>Papilionoideae</taxon>
        <taxon>50 kb inversion clade</taxon>
        <taxon>dalbergioids sensu lato</taxon>
        <taxon>Dalbergieae</taxon>
        <taxon>Pterocarpus clade</taxon>
        <taxon>Arachis</taxon>
    </lineage>
</organism>
<comment type="caution">
    <text evidence="2">The sequence shown here is derived from an EMBL/GenBank/DDBJ whole genome shotgun (WGS) entry which is preliminary data.</text>
</comment>
<dbReference type="Gramene" id="arahy.Tifrunner.gnm2.ann2.Ah10g318600.1">
    <property type="protein sequence ID" value="arahy.Tifrunner.gnm2.ann2.Ah10g318600.1-CDS"/>
    <property type="gene ID" value="arahy.Tifrunner.gnm2.ann2.Ah10g318600"/>
</dbReference>
<protein>
    <recommendedName>
        <fullName evidence="1">KIB1-4 beta-propeller domain-containing protein</fullName>
    </recommendedName>
</protein>
<dbReference type="Proteomes" id="UP000289738">
    <property type="component" value="Chromosome A10"/>
</dbReference>
<dbReference type="Pfam" id="PF03478">
    <property type="entry name" value="Beta-prop_KIB1-4"/>
    <property type="match status" value="1"/>
</dbReference>
<proteinExistence type="predicted"/>